<keyword evidence="2" id="KW-1185">Reference proteome</keyword>
<accession>A0ABR2EZJ6</accession>
<dbReference type="EMBL" id="JBBPBM010000009">
    <property type="protein sequence ID" value="KAK8568108.1"/>
    <property type="molecule type" value="Genomic_DNA"/>
</dbReference>
<name>A0ABR2EZJ6_9ROSI</name>
<comment type="caution">
    <text evidence="1">The sequence shown here is derived from an EMBL/GenBank/DDBJ whole genome shotgun (WGS) entry which is preliminary data.</text>
</comment>
<dbReference type="InterPro" id="IPR038920">
    <property type="entry name" value="At3g05675-like"/>
</dbReference>
<gene>
    <name evidence="1" type="ORF">V6N12_006672</name>
</gene>
<reference evidence="1 2" key="1">
    <citation type="journal article" date="2024" name="G3 (Bethesda)">
        <title>Genome assembly of Hibiscus sabdariffa L. provides insights into metabolisms of medicinal natural products.</title>
        <authorList>
            <person name="Kim T."/>
        </authorList>
    </citation>
    <scope>NUCLEOTIDE SEQUENCE [LARGE SCALE GENOMIC DNA]</scope>
    <source>
        <strain evidence="1">TK-2024</strain>
        <tissue evidence="1">Old leaves</tissue>
    </source>
</reference>
<dbReference type="Proteomes" id="UP001472677">
    <property type="component" value="Unassembled WGS sequence"/>
</dbReference>
<organism evidence="1 2">
    <name type="scientific">Hibiscus sabdariffa</name>
    <name type="common">roselle</name>
    <dbReference type="NCBI Taxonomy" id="183260"/>
    <lineage>
        <taxon>Eukaryota</taxon>
        <taxon>Viridiplantae</taxon>
        <taxon>Streptophyta</taxon>
        <taxon>Embryophyta</taxon>
        <taxon>Tracheophyta</taxon>
        <taxon>Spermatophyta</taxon>
        <taxon>Magnoliopsida</taxon>
        <taxon>eudicotyledons</taxon>
        <taxon>Gunneridae</taxon>
        <taxon>Pentapetalae</taxon>
        <taxon>rosids</taxon>
        <taxon>malvids</taxon>
        <taxon>Malvales</taxon>
        <taxon>Malvaceae</taxon>
        <taxon>Malvoideae</taxon>
        <taxon>Hibiscus</taxon>
    </lineage>
</organism>
<protein>
    <submittedName>
        <fullName evidence="1">Uncharacterized protein</fullName>
    </submittedName>
</protein>
<sequence length="67" mass="7580">MNTAENRDNCAKGSQRIDHASIALEILPVALELLFEDCMESYLKFLEAVPCSKEEEKRVLSLIPLSR</sequence>
<proteinExistence type="predicted"/>
<dbReference type="PANTHER" id="PTHR31060">
    <property type="entry name" value="OSJNBA0011J08.25 PROTEIN-RELATED"/>
    <property type="match status" value="1"/>
</dbReference>
<evidence type="ECO:0000313" key="1">
    <source>
        <dbReference type="EMBL" id="KAK8568108.1"/>
    </source>
</evidence>
<evidence type="ECO:0000313" key="2">
    <source>
        <dbReference type="Proteomes" id="UP001472677"/>
    </source>
</evidence>
<dbReference type="PANTHER" id="PTHR31060:SF6">
    <property type="entry name" value="EXPRESSED PROTEIN"/>
    <property type="match status" value="1"/>
</dbReference>